<evidence type="ECO:0000313" key="3">
    <source>
        <dbReference type="EMBL" id="QBR93629.1"/>
    </source>
</evidence>
<reference evidence="3 4" key="1">
    <citation type="submission" date="2019-03" db="EMBL/GenBank/DDBJ databases">
        <title>Three New Species of Nocardioides, Nocardioides euryhalodurans sp. nov., Nocardioides seonyuensis sp. nov. and Nocardioides eburneoflavus sp. nov., Iolated from Soil.</title>
        <authorList>
            <person name="Roh S.G."/>
            <person name="Lee C."/>
            <person name="Kim M.-K."/>
            <person name="Kim S.B."/>
        </authorList>
    </citation>
    <scope>NUCLEOTIDE SEQUENCE [LARGE SCALE GENOMIC DNA]</scope>
    <source>
        <strain evidence="3 4">MMS17-SY117</strain>
    </source>
</reference>
<evidence type="ECO:0000313" key="4">
    <source>
        <dbReference type="Proteomes" id="UP000294894"/>
    </source>
</evidence>
<dbReference type="InterPro" id="IPR013538">
    <property type="entry name" value="ASHA1/2-like_C"/>
</dbReference>
<dbReference type="Proteomes" id="UP000294894">
    <property type="component" value="Chromosome"/>
</dbReference>
<name>A0A4P7GNT8_9ACTN</name>
<dbReference type="InterPro" id="IPR023393">
    <property type="entry name" value="START-like_dom_sf"/>
</dbReference>
<gene>
    <name evidence="3" type="ORF">EXE57_16120</name>
</gene>
<proteinExistence type="inferred from homology"/>
<dbReference type="SUPFAM" id="SSF55961">
    <property type="entry name" value="Bet v1-like"/>
    <property type="match status" value="1"/>
</dbReference>
<dbReference type="KEGG" id="noy:EXE57_16120"/>
<keyword evidence="4" id="KW-1185">Reference proteome</keyword>
<sequence length="174" mass="19190">MSSSPITPSATGRFEERDGTAYVVFERRFAAPLEDVWAAVTEPARLARWIGTWAGDPASGEVGFWMTAESPDAPRESILIDECRAPSRLVMRSARPDDSSEQWTWQIDLAEADGVTTLTFAQEMVDVTLAESVGPGWDYYLDRMVAAETGGDLDAIDFDDYYPVLAAHYRAGLT</sequence>
<protein>
    <submittedName>
        <fullName evidence="3">Polyketide cyclase</fullName>
    </submittedName>
</protein>
<dbReference type="EMBL" id="CP038267">
    <property type="protein sequence ID" value="QBR93629.1"/>
    <property type="molecule type" value="Genomic_DNA"/>
</dbReference>
<accession>A0A4P7GNT8</accession>
<evidence type="ECO:0000256" key="1">
    <source>
        <dbReference type="ARBA" id="ARBA00006817"/>
    </source>
</evidence>
<comment type="similarity">
    <text evidence="1">Belongs to the AHA1 family.</text>
</comment>
<dbReference type="Pfam" id="PF08327">
    <property type="entry name" value="AHSA1"/>
    <property type="match status" value="1"/>
</dbReference>
<dbReference type="RefSeq" id="WP_135079238.1">
    <property type="nucleotide sequence ID" value="NZ_CP038267.1"/>
</dbReference>
<dbReference type="OrthoDB" id="8117292at2"/>
<dbReference type="AlphaFoldDB" id="A0A4P7GNT8"/>
<evidence type="ECO:0000259" key="2">
    <source>
        <dbReference type="Pfam" id="PF08327"/>
    </source>
</evidence>
<dbReference type="Gene3D" id="3.30.530.20">
    <property type="match status" value="1"/>
</dbReference>
<organism evidence="3 4">
    <name type="scientific">Nocardioides euryhalodurans</name>
    <dbReference type="NCBI Taxonomy" id="2518370"/>
    <lineage>
        <taxon>Bacteria</taxon>
        <taxon>Bacillati</taxon>
        <taxon>Actinomycetota</taxon>
        <taxon>Actinomycetes</taxon>
        <taxon>Propionibacteriales</taxon>
        <taxon>Nocardioidaceae</taxon>
        <taxon>Nocardioides</taxon>
    </lineage>
</organism>
<feature type="domain" description="Activator of Hsp90 ATPase homologue 1/2-like C-terminal" evidence="2">
    <location>
        <begin position="31"/>
        <end position="146"/>
    </location>
</feature>